<name>A0ABP0RZ38_9DINO</name>
<evidence type="ECO:0000313" key="14">
    <source>
        <dbReference type="Proteomes" id="UP001642484"/>
    </source>
</evidence>
<evidence type="ECO:0000256" key="11">
    <source>
        <dbReference type="RuleBase" id="RU367069"/>
    </source>
</evidence>
<reference evidence="13 14" key="1">
    <citation type="submission" date="2024-02" db="EMBL/GenBank/DDBJ databases">
        <authorList>
            <person name="Chen Y."/>
            <person name="Shah S."/>
            <person name="Dougan E. K."/>
            <person name="Thang M."/>
            <person name="Chan C."/>
        </authorList>
    </citation>
    <scope>NUCLEOTIDE SEQUENCE [LARGE SCALE GENOMIC DNA]</scope>
</reference>
<comment type="cofactor">
    <cofactor evidence="11">
        <name>FAD</name>
        <dbReference type="ChEBI" id="CHEBI:57692"/>
    </cofactor>
    <text evidence="11">Binds 1 FAD per subunit.</text>
</comment>
<keyword evidence="9 11" id="KW-0627">Porphyrin biosynthesis</keyword>
<dbReference type="InterPro" id="IPR036188">
    <property type="entry name" value="FAD/NAD-bd_sf"/>
</dbReference>
<dbReference type="Pfam" id="PF01593">
    <property type="entry name" value="Amino_oxidase"/>
    <property type="match status" value="1"/>
</dbReference>
<dbReference type="InterPro" id="IPR050464">
    <property type="entry name" value="Zeta_carotene_desat/Oxidored"/>
</dbReference>
<evidence type="ECO:0000256" key="2">
    <source>
        <dbReference type="ARBA" id="ARBA00005073"/>
    </source>
</evidence>
<comment type="similarity">
    <text evidence="3 11">Belongs to the protoporphyrinogen/coproporphyrinogen oxidase family. Protoporphyrinogen oxidase subfamily.</text>
</comment>
<comment type="catalytic activity">
    <reaction evidence="10 11">
        <text>protoporphyrinogen IX + 3 O2 = protoporphyrin IX + 3 H2O2</text>
        <dbReference type="Rhea" id="RHEA:25576"/>
        <dbReference type="ChEBI" id="CHEBI:15379"/>
        <dbReference type="ChEBI" id="CHEBI:16240"/>
        <dbReference type="ChEBI" id="CHEBI:57306"/>
        <dbReference type="ChEBI" id="CHEBI:57307"/>
        <dbReference type="EC" id="1.3.3.4"/>
    </reaction>
</comment>
<comment type="function">
    <text evidence="1 11">Catalyzes the 6-electron oxidation of protoporphyrinogen-IX to form protoporphyrin-IX.</text>
</comment>
<dbReference type="SUPFAM" id="SSF54373">
    <property type="entry name" value="FAD-linked reductases, C-terminal domain"/>
    <property type="match status" value="1"/>
</dbReference>
<keyword evidence="6 11" id="KW-0274">FAD</keyword>
<evidence type="ECO:0000256" key="4">
    <source>
        <dbReference type="ARBA" id="ARBA00012867"/>
    </source>
</evidence>
<dbReference type="NCBIfam" id="TIGR00562">
    <property type="entry name" value="proto_IX_ox"/>
    <property type="match status" value="1"/>
</dbReference>
<gene>
    <name evidence="13" type="ORF">CCMP2556_LOCUS49169</name>
</gene>
<evidence type="ECO:0000256" key="9">
    <source>
        <dbReference type="ARBA" id="ARBA00023244"/>
    </source>
</evidence>
<dbReference type="Gene3D" id="3.50.50.60">
    <property type="entry name" value="FAD/NAD(P)-binding domain"/>
    <property type="match status" value="1"/>
</dbReference>
<evidence type="ECO:0000256" key="5">
    <source>
        <dbReference type="ARBA" id="ARBA00022630"/>
    </source>
</evidence>
<accession>A0ABP0RZ38</accession>
<evidence type="ECO:0000256" key="6">
    <source>
        <dbReference type="ARBA" id="ARBA00022827"/>
    </source>
</evidence>
<comment type="subcellular location">
    <subcellularLocation>
        <location evidence="11">Mitochondrion inner membrane</location>
    </subcellularLocation>
</comment>
<keyword evidence="7 11" id="KW-0560">Oxidoreductase</keyword>
<dbReference type="SUPFAM" id="SSF51905">
    <property type="entry name" value="FAD/NAD(P)-binding domain"/>
    <property type="match status" value="1"/>
</dbReference>
<dbReference type="InterPro" id="IPR004572">
    <property type="entry name" value="Protoporphyrinogen_oxidase"/>
</dbReference>
<evidence type="ECO:0000256" key="7">
    <source>
        <dbReference type="ARBA" id="ARBA00023002"/>
    </source>
</evidence>
<dbReference type="PANTHER" id="PTHR42923">
    <property type="entry name" value="PROTOPORPHYRINOGEN OXIDASE"/>
    <property type="match status" value="1"/>
</dbReference>
<keyword evidence="14" id="KW-1185">Reference proteome</keyword>
<keyword evidence="8 11" id="KW-0350">Heme biosynthesis</keyword>
<proteinExistence type="inferred from homology"/>
<evidence type="ECO:0000313" key="13">
    <source>
        <dbReference type="EMBL" id="CAK9104991.1"/>
    </source>
</evidence>
<organism evidence="13 14">
    <name type="scientific">Durusdinium trenchii</name>
    <dbReference type="NCBI Taxonomy" id="1381693"/>
    <lineage>
        <taxon>Eukaryota</taxon>
        <taxon>Sar</taxon>
        <taxon>Alveolata</taxon>
        <taxon>Dinophyceae</taxon>
        <taxon>Suessiales</taxon>
        <taxon>Symbiodiniaceae</taxon>
        <taxon>Durusdinium</taxon>
    </lineage>
</organism>
<evidence type="ECO:0000256" key="1">
    <source>
        <dbReference type="ARBA" id="ARBA00002600"/>
    </source>
</evidence>
<comment type="caution">
    <text evidence="13">The sequence shown here is derived from an EMBL/GenBank/DDBJ whole genome shotgun (WGS) entry which is preliminary data.</text>
</comment>
<sequence>MAAPKFCILGGGVSGLTCARLLQRSLPHAEVTVLSSSRLGAPAVCTSKGAKMQVLEQGFHNSILVNKNGREALGLLKLLKLEDQVLSANIEASARRHIFHGRVQLVPGPQHVLLHGPALLAEPLWPRSKKLDDESVFAFVTRRASKMLATYLADPICRGQLAGDAKELSVRTCFPRLWHNEQRFGSVFLGAALSTVLAYRRRSWMALDLLDPLLQRVAAGGRCYSFRAGLSTLVGALEEQLMNPPPGTNAADLRRDASIETLEPTESGKPRVQLRDGFQLEADCVIASIQPTALGQLLKRSGLDFAVSEQSLSELLLSIHNKSVAVVNLCYEKNVLKEKRLHGAGCFVGSEQHESMLAMSWDSQLYPEHGGSDGAHMTLYFTIPADAPQGVELERLMEQAAIKAVTQQLGIQEEPTEIRVKVWQDAVPQYLLGHHKKLQEFNAVRRRHLPWLQVSGPGYFGTRNIADEIIDARELTDSLARRFARFPGLVENELEEDITRRMEGF</sequence>
<protein>
    <recommendedName>
        <fullName evidence="4 11">Protoporphyrinogen oxidase</fullName>
        <ecNumber evidence="4 11">1.3.3.4</ecNumber>
    </recommendedName>
</protein>
<dbReference type="Proteomes" id="UP001642484">
    <property type="component" value="Unassembled WGS sequence"/>
</dbReference>
<feature type="domain" description="Amine oxidase" evidence="12">
    <location>
        <begin position="13"/>
        <end position="436"/>
    </location>
</feature>
<keyword evidence="5 11" id="KW-0285">Flavoprotein</keyword>
<dbReference type="InterPro" id="IPR002937">
    <property type="entry name" value="Amino_oxidase"/>
</dbReference>
<evidence type="ECO:0000259" key="12">
    <source>
        <dbReference type="Pfam" id="PF01593"/>
    </source>
</evidence>
<evidence type="ECO:0000256" key="3">
    <source>
        <dbReference type="ARBA" id="ARBA00010551"/>
    </source>
</evidence>
<dbReference type="EC" id="1.3.3.4" evidence="4 11"/>
<comment type="pathway">
    <text evidence="2 11">Porphyrin-containing compound metabolism; protoporphyrin-IX biosynthesis; protoporphyrin-IX from protoporphyrinogen-IX: step 1/1.</text>
</comment>
<evidence type="ECO:0000256" key="8">
    <source>
        <dbReference type="ARBA" id="ARBA00023133"/>
    </source>
</evidence>
<dbReference type="EMBL" id="CAXAMN010026694">
    <property type="protein sequence ID" value="CAK9104991.1"/>
    <property type="molecule type" value="Genomic_DNA"/>
</dbReference>
<dbReference type="PANTHER" id="PTHR42923:SF3">
    <property type="entry name" value="PROTOPORPHYRINOGEN OXIDASE"/>
    <property type="match status" value="1"/>
</dbReference>
<evidence type="ECO:0000256" key="10">
    <source>
        <dbReference type="ARBA" id="ARBA00047554"/>
    </source>
</evidence>